<keyword evidence="5" id="KW-0997">Cell inner membrane</keyword>
<dbReference type="Gene3D" id="2.40.50.100">
    <property type="match status" value="1"/>
</dbReference>
<evidence type="ECO:0000256" key="9">
    <source>
        <dbReference type="SAM" id="Coils"/>
    </source>
</evidence>
<protein>
    <submittedName>
        <fullName evidence="14">Multidrug export protein EmrA</fullName>
    </submittedName>
</protein>
<dbReference type="OrthoDB" id="9811754at2"/>
<dbReference type="RefSeq" id="WP_108841900.1">
    <property type="nucleotide sequence ID" value="NZ_ONZI01000001.1"/>
</dbReference>
<evidence type="ECO:0000256" key="6">
    <source>
        <dbReference type="ARBA" id="ARBA00022692"/>
    </source>
</evidence>
<dbReference type="FunFam" id="2.40.30.170:FF:000003">
    <property type="entry name" value="Multidrug resistance protein A"/>
    <property type="match status" value="1"/>
</dbReference>
<name>A0A2R8CJT9_9GAMM</name>
<dbReference type="PANTHER" id="PTHR30386:SF19">
    <property type="entry name" value="MULTIDRUG EXPORT PROTEIN EMRA-RELATED"/>
    <property type="match status" value="1"/>
</dbReference>
<dbReference type="InterPro" id="IPR058633">
    <property type="entry name" value="EmrA/FarA_HH"/>
</dbReference>
<keyword evidence="15" id="KW-1185">Reference proteome</keyword>
<dbReference type="SUPFAM" id="SSF111369">
    <property type="entry name" value="HlyD-like secretion proteins"/>
    <property type="match status" value="3"/>
</dbReference>
<evidence type="ECO:0000256" key="5">
    <source>
        <dbReference type="ARBA" id="ARBA00022519"/>
    </source>
</evidence>
<organism evidence="14 15">
    <name type="scientific">Kushneria phyllosphaerae</name>
    <dbReference type="NCBI Taxonomy" id="2100822"/>
    <lineage>
        <taxon>Bacteria</taxon>
        <taxon>Pseudomonadati</taxon>
        <taxon>Pseudomonadota</taxon>
        <taxon>Gammaproteobacteria</taxon>
        <taxon>Oceanospirillales</taxon>
        <taxon>Halomonadaceae</taxon>
        <taxon>Kushneria</taxon>
    </lineage>
</organism>
<keyword evidence="7 11" id="KW-1133">Transmembrane helix</keyword>
<keyword evidence="6 11" id="KW-0812">Transmembrane</keyword>
<dbReference type="InterPro" id="IPR058634">
    <property type="entry name" value="AaeA-lik-b-barrel"/>
</dbReference>
<comment type="similarity">
    <text evidence="2">Belongs to the membrane fusion protein (MFP) (TC 8.A.1) family.</text>
</comment>
<feature type="domain" description="Multidrug export protein EmrA/FarA alpha-helical hairpin" evidence="12">
    <location>
        <begin position="119"/>
        <end position="239"/>
    </location>
</feature>
<keyword evidence="4" id="KW-1003">Cell membrane</keyword>
<dbReference type="GO" id="GO:0005886">
    <property type="term" value="C:plasma membrane"/>
    <property type="evidence" value="ECO:0007669"/>
    <property type="project" value="UniProtKB-SubCell"/>
</dbReference>
<dbReference type="InterPro" id="IPR050739">
    <property type="entry name" value="MFP"/>
</dbReference>
<gene>
    <name evidence="14" type="primary">emrA</name>
    <name evidence="14" type="ORF">KSP9073_01138</name>
</gene>
<dbReference type="Pfam" id="PF25885">
    <property type="entry name" value="HH_EMRA"/>
    <property type="match status" value="1"/>
</dbReference>
<dbReference type="Gene3D" id="1.10.287.470">
    <property type="entry name" value="Helix hairpin bin"/>
    <property type="match status" value="1"/>
</dbReference>
<evidence type="ECO:0000259" key="13">
    <source>
        <dbReference type="Pfam" id="PF25963"/>
    </source>
</evidence>
<feature type="domain" description="p-hydroxybenzoic acid efflux pump subunit AaeA-like beta-barrel" evidence="13">
    <location>
        <begin position="276"/>
        <end position="352"/>
    </location>
</feature>
<dbReference type="PANTHER" id="PTHR30386">
    <property type="entry name" value="MEMBRANE FUSION SUBUNIT OF EMRAB-TOLC MULTIDRUG EFFLUX PUMP"/>
    <property type="match status" value="1"/>
</dbReference>
<evidence type="ECO:0000313" key="15">
    <source>
        <dbReference type="Proteomes" id="UP000244934"/>
    </source>
</evidence>
<dbReference type="EMBL" id="ONZI01000001">
    <property type="protein sequence ID" value="SPJ33135.1"/>
    <property type="molecule type" value="Genomic_DNA"/>
</dbReference>
<dbReference type="GO" id="GO:1990961">
    <property type="term" value="P:xenobiotic detoxification by transmembrane export across the plasma membrane"/>
    <property type="evidence" value="ECO:0007669"/>
    <property type="project" value="UniProtKB-ARBA"/>
</dbReference>
<dbReference type="Gene3D" id="2.40.30.170">
    <property type="match status" value="1"/>
</dbReference>
<keyword evidence="8 11" id="KW-0472">Membrane</keyword>
<keyword evidence="9" id="KW-0175">Coiled coil</keyword>
<feature type="compositionally biased region" description="Basic and acidic residues" evidence="10">
    <location>
        <begin position="8"/>
        <end position="32"/>
    </location>
</feature>
<evidence type="ECO:0000256" key="7">
    <source>
        <dbReference type="ARBA" id="ARBA00022989"/>
    </source>
</evidence>
<proteinExistence type="inferred from homology"/>
<evidence type="ECO:0000259" key="12">
    <source>
        <dbReference type="Pfam" id="PF25885"/>
    </source>
</evidence>
<evidence type="ECO:0000256" key="3">
    <source>
        <dbReference type="ARBA" id="ARBA00022448"/>
    </source>
</evidence>
<dbReference type="Proteomes" id="UP000244934">
    <property type="component" value="Unassembled WGS sequence"/>
</dbReference>
<evidence type="ECO:0000256" key="1">
    <source>
        <dbReference type="ARBA" id="ARBA00004383"/>
    </source>
</evidence>
<accession>A0A2R8CJT9</accession>
<sequence>MSHNNDATTDHGPSEQTPHEGNGRDSDGHDSTENEAPVSRKKRNIILLVIALVFILAGIGWYLLDALVLSTRVITDDAYVQGDQVNISAQINATVTAISVEDTEPVKRGQILITLDDSDTRNALDQAAGQLAQAVRQYRQQRAQAVQFDAATVTARAQFERARDEYQRRKPLLAQRAASKEEVDSARRHYDAARAQLEQAQAQARAAHALIDGNDLWHAPGVLQARAAYRNAWLAQKRTQVISPVAGRVASRQVQLGQSVQASQPLLTVVPLHDLWVDANFKETQLGRVRIGQPASVTTDFYGDDVVYHGHVAGLSAGTGAAFSLLPAQNATGNWIKVVQRVPVRIALDGDTLESHPLRVGLSTYARIDLNDDADGPMLADAPEVRSPQHTEVFDARQHQADDAAMAIIRDNAGDLLTDTDKSTTP</sequence>
<evidence type="ECO:0000256" key="2">
    <source>
        <dbReference type="ARBA" id="ARBA00009477"/>
    </source>
</evidence>
<comment type="subcellular location">
    <subcellularLocation>
        <location evidence="1">Cell inner membrane</location>
        <topology evidence="1">Single-pass membrane protein</topology>
        <orientation evidence="1">Periplasmic side</orientation>
    </subcellularLocation>
</comment>
<evidence type="ECO:0000256" key="4">
    <source>
        <dbReference type="ARBA" id="ARBA00022475"/>
    </source>
</evidence>
<evidence type="ECO:0000256" key="8">
    <source>
        <dbReference type="ARBA" id="ARBA00023136"/>
    </source>
</evidence>
<dbReference type="Pfam" id="PF25963">
    <property type="entry name" value="Beta-barrel_AAEA"/>
    <property type="match status" value="1"/>
</dbReference>
<feature type="transmembrane region" description="Helical" evidence="11">
    <location>
        <begin position="45"/>
        <end position="64"/>
    </location>
</feature>
<dbReference type="GO" id="GO:0046677">
    <property type="term" value="P:response to antibiotic"/>
    <property type="evidence" value="ECO:0007669"/>
    <property type="project" value="UniProtKB-ARBA"/>
</dbReference>
<evidence type="ECO:0000256" key="11">
    <source>
        <dbReference type="SAM" id="Phobius"/>
    </source>
</evidence>
<evidence type="ECO:0000313" key="14">
    <source>
        <dbReference type="EMBL" id="SPJ33135.1"/>
    </source>
</evidence>
<evidence type="ECO:0000256" key="10">
    <source>
        <dbReference type="SAM" id="MobiDB-lite"/>
    </source>
</evidence>
<feature type="region of interest" description="Disordered" evidence="10">
    <location>
        <begin position="1"/>
        <end position="37"/>
    </location>
</feature>
<keyword evidence="3" id="KW-0813">Transport</keyword>
<dbReference type="GO" id="GO:0015721">
    <property type="term" value="P:bile acid and bile salt transport"/>
    <property type="evidence" value="ECO:0007669"/>
    <property type="project" value="UniProtKB-ARBA"/>
</dbReference>
<dbReference type="AlphaFoldDB" id="A0A2R8CJT9"/>
<reference evidence="15" key="1">
    <citation type="submission" date="2018-03" db="EMBL/GenBank/DDBJ databases">
        <authorList>
            <person name="Navarro De La Torre S."/>
        </authorList>
    </citation>
    <scope>NUCLEOTIDE SEQUENCE [LARGE SCALE GENOMIC DNA]</scope>
    <source>
        <strain evidence="15">EAod3</strain>
    </source>
</reference>
<feature type="coiled-coil region" evidence="9">
    <location>
        <begin position="176"/>
        <end position="210"/>
    </location>
</feature>